<evidence type="ECO:0000256" key="1">
    <source>
        <dbReference type="ARBA" id="ARBA00004392"/>
    </source>
</evidence>
<dbReference type="PROSITE" id="PS00569">
    <property type="entry name" value="MYELIN_MBP"/>
    <property type="match status" value="1"/>
</dbReference>
<protein>
    <recommendedName>
        <fullName evidence="3">Myelin basic protein</fullName>
    </recommendedName>
</protein>
<dbReference type="Bgee" id="ENSGGOG00000009590">
    <property type="expression patterns" value="Expressed in frontal cortex and 6 other cell types or tissues"/>
</dbReference>
<dbReference type="EMBL" id="CABD030110284">
    <property type="status" value="NOT_ANNOTATED_CDS"/>
    <property type="molecule type" value="Genomic_DNA"/>
</dbReference>
<reference evidence="7" key="3">
    <citation type="submission" date="2025-08" db="UniProtKB">
        <authorList>
            <consortium name="Ensembl"/>
        </authorList>
    </citation>
    <scope>IDENTIFICATION</scope>
</reference>
<dbReference type="InterPro" id="IPR000548">
    <property type="entry name" value="Myelin_BP"/>
</dbReference>
<keyword evidence="4" id="KW-1003">Cell membrane</keyword>
<feature type="region of interest" description="Disordered" evidence="6">
    <location>
        <begin position="45"/>
        <end position="85"/>
    </location>
</feature>
<reference evidence="7" key="4">
    <citation type="submission" date="2025-09" db="UniProtKB">
        <authorList>
            <consortium name="Ensembl"/>
        </authorList>
    </citation>
    <scope>IDENTIFICATION</scope>
</reference>
<dbReference type="AlphaFoldDB" id="A0A2I2ZXB8"/>
<dbReference type="PRINTS" id="PR00212">
    <property type="entry name" value="MYELINMBP"/>
</dbReference>
<evidence type="ECO:0000256" key="5">
    <source>
        <dbReference type="ARBA" id="ARBA00023136"/>
    </source>
</evidence>
<accession>A0A2I2ZXB8</accession>
<keyword evidence="5" id="KW-0472">Membrane</keyword>
<dbReference type="EMBL" id="CABD030110278">
    <property type="status" value="NOT_ANNOTATED_CDS"/>
    <property type="molecule type" value="Genomic_DNA"/>
</dbReference>
<evidence type="ECO:0000256" key="3">
    <source>
        <dbReference type="ARBA" id="ARBA00019097"/>
    </source>
</evidence>
<dbReference type="PANTHER" id="PTHR11429">
    <property type="entry name" value="MYELIN BASIC PROTEIN"/>
    <property type="match status" value="1"/>
</dbReference>
<name>A0A2I2ZXB8_GORGO</name>
<dbReference type="PANTHER" id="PTHR11429:SF0">
    <property type="entry name" value="MYELIN BASIC PROTEIN"/>
    <property type="match status" value="1"/>
</dbReference>
<comment type="subcellular location">
    <subcellularLocation>
        <location evidence="1">Myelin membrane</location>
        <topology evidence="1">Peripheral membrane protein</topology>
        <orientation evidence="1">Cytoplasmic side</orientation>
    </subcellularLocation>
</comment>
<dbReference type="Proteomes" id="UP000001519">
    <property type="component" value="Chromosome 18"/>
</dbReference>
<dbReference type="EMBL" id="CABD030110276">
    <property type="status" value="NOT_ANNOTATED_CDS"/>
    <property type="molecule type" value="Genomic_DNA"/>
</dbReference>
<dbReference type="EMBL" id="CABD030110282">
    <property type="status" value="NOT_ANNOTATED_CDS"/>
    <property type="molecule type" value="Genomic_DNA"/>
</dbReference>
<dbReference type="GO" id="GO:0019911">
    <property type="term" value="F:structural constituent of myelin sheath"/>
    <property type="evidence" value="ECO:0007669"/>
    <property type="project" value="InterPro"/>
</dbReference>
<evidence type="ECO:0000313" key="7">
    <source>
        <dbReference type="Ensembl" id="ENSGGOP00000051877.1"/>
    </source>
</evidence>
<reference evidence="8" key="1">
    <citation type="submission" date="2011-05" db="EMBL/GenBank/DDBJ databases">
        <title>Insights into the evolution of the great apes provided by the gorilla genome.</title>
        <authorList>
            <person name="Scally A."/>
        </authorList>
    </citation>
    <scope>NUCLEOTIDE SEQUENCE [LARGE SCALE GENOMIC DNA]</scope>
</reference>
<keyword evidence="8" id="KW-1185">Reference proteome</keyword>
<dbReference type="EMBL" id="CABD030110280">
    <property type="status" value="NOT_ANNOTATED_CDS"/>
    <property type="molecule type" value="Genomic_DNA"/>
</dbReference>
<comment type="similarity">
    <text evidence="2">Belongs to the myelin basic protein family.</text>
</comment>
<dbReference type="EMBL" id="CABD030110281">
    <property type="status" value="NOT_ANNOTATED_CDS"/>
    <property type="molecule type" value="Genomic_DNA"/>
</dbReference>
<dbReference type="GO" id="GO:0043209">
    <property type="term" value="C:myelin sheath"/>
    <property type="evidence" value="ECO:0007669"/>
    <property type="project" value="UniProtKB-SubCell"/>
</dbReference>
<reference evidence="7 8" key="2">
    <citation type="journal article" date="2012" name="Nature">
        <title>Insights into hominid evolution from the gorilla genome sequence.</title>
        <authorList>
            <person name="Scally A."/>
            <person name="Dutheil J.Y."/>
            <person name="Hillier L.W."/>
            <person name="Jordan G.E."/>
            <person name="Goodhead I."/>
            <person name="Herrero J."/>
            <person name="Hobolth A."/>
            <person name="Lappalainen T."/>
            <person name="Mailund T."/>
            <person name="Marques-Bonet T."/>
            <person name="McCarthy S."/>
            <person name="Montgomery S.H."/>
            <person name="Schwalie P.C."/>
            <person name="Tang Y.A."/>
            <person name="Ward M.C."/>
            <person name="Xue Y."/>
            <person name="Yngvadottir B."/>
            <person name="Alkan C."/>
            <person name="Andersen L.N."/>
            <person name="Ayub Q."/>
            <person name="Ball E.V."/>
            <person name="Beal K."/>
            <person name="Bradley B.J."/>
            <person name="Chen Y."/>
            <person name="Clee C.M."/>
            <person name="Fitzgerald S."/>
            <person name="Graves T.A."/>
            <person name="Gu Y."/>
            <person name="Heath P."/>
            <person name="Heger A."/>
            <person name="Karakoc E."/>
            <person name="Kolb-Kokocinski A."/>
            <person name="Laird G.K."/>
            <person name="Lunter G."/>
            <person name="Meader S."/>
            <person name="Mort M."/>
            <person name="Mullikin J.C."/>
            <person name="Munch K."/>
            <person name="O'Connor T.D."/>
            <person name="Phillips A.D."/>
            <person name="Prado-Martinez J."/>
            <person name="Rogers A.S."/>
            <person name="Sajjadian S."/>
            <person name="Schmidt D."/>
            <person name="Shaw K."/>
            <person name="Simpson J.T."/>
            <person name="Stenson P.D."/>
            <person name="Turner D.J."/>
            <person name="Vigilant L."/>
            <person name="Vilella A.J."/>
            <person name="Whitener W."/>
            <person name="Zhu B."/>
            <person name="Cooper D.N."/>
            <person name="de Jong P."/>
            <person name="Dermitzakis E.T."/>
            <person name="Eichler E.E."/>
            <person name="Flicek P."/>
            <person name="Goldman N."/>
            <person name="Mundy N.I."/>
            <person name="Ning Z."/>
            <person name="Odom D.T."/>
            <person name="Ponting C.P."/>
            <person name="Quail M.A."/>
            <person name="Ryder O.A."/>
            <person name="Searle S.M."/>
            <person name="Warren W.C."/>
            <person name="Wilson R.K."/>
            <person name="Schierup M.H."/>
            <person name="Rogers J."/>
            <person name="Tyler-Smith C."/>
            <person name="Durbin R."/>
        </authorList>
    </citation>
    <scope>NUCLEOTIDE SEQUENCE [LARGE SCALE GENOMIC DNA]</scope>
</reference>
<dbReference type="Ensembl" id="ENSGGOT00000055454.1">
    <property type="protein sequence ID" value="ENSGGOP00000051877.1"/>
    <property type="gene ID" value="ENSGGOG00000009590.3"/>
</dbReference>
<feature type="region of interest" description="Disordered" evidence="6">
    <location>
        <begin position="1"/>
        <end position="20"/>
    </location>
</feature>
<dbReference type="EMBL" id="CABD030110277">
    <property type="status" value="NOT_ANNOTATED_CDS"/>
    <property type="molecule type" value="Genomic_DNA"/>
</dbReference>
<evidence type="ECO:0000256" key="6">
    <source>
        <dbReference type="SAM" id="MobiDB-lite"/>
    </source>
</evidence>
<dbReference type="EMBL" id="CABD030110283">
    <property type="status" value="NOT_ANNOTATED_CDS"/>
    <property type="molecule type" value="Genomic_DNA"/>
</dbReference>
<evidence type="ECO:0000313" key="8">
    <source>
        <dbReference type="Proteomes" id="UP000001519"/>
    </source>
</evidence>
<sequence>MASQKRPSQRHGSKYLATASTMDHARHGFLPRHRDTGILDSIGRFFGGDRGAPKRGSGKDSHHPARTAHYGSLPQKSHGRTQDENPVVHFFKNIVYTSSPTRTEMGRLGTRVLLAADGC</sequence>
<organism evidence="7 8">
    <name type="scientific">Gorilla gorilla gorilla</name>
    <name type="common">Western lowland gorilla</name>
    <dbReference type="NCBI Taxonomy" id="9595"/>
    <lineage>
        <taxon>Eukaryota</taxon>
        <taxon>Metazoa</taxon>
        <taxon>Chordata</taxon>
        <taxon>Craniata</taxon>
        <taxon>Vertebrata</taxon>
        <taxon>Euteleostomi</taxon>
        <taxon>Mammalia</taxon>
        <taxon>Eutheria</taxon>
        <taxon>Euarchontoglires</taxon>
        <taxon>Primates</taxon>
        <taxon>Haplorrhini</taxon>
        <taxon>Catarrhini</taxon>
        <taxon>Hominidae</taxon>
        <taxon>Gorilla</taxon>
    </lineage>
</organism>
<dbReference type="GeneTree" id="ENSGT00390000014772"/>
<evidence type="ECO:0000256" key="2">
    <source>
        <dbReference type="ARBA" id="ARBA00005936"/>
    </source>
</evidence>
<dbReference type="Pfam" id="PF01669">
    <property type="entry name" value="Myelin_MBP"/>
    <property type="match status" value="1"/>
</dbReference>
<dbReference type="EMBL" id="CABD030110279">
    <property type="status" value="NOT_ANNOTATED_CDS"/>
    <property type="molecule type" value="Genomic_DNA"/>
</dbReference>
<proteinExistence type="inferred from homology"/>
<evidence type="ECO:0000256" key="4">
    <source>
        <dbReference type="ARBA" id="ARBA00022475"/>
    </source>
</evidence>